<dbReference type="EMBL" id="OU594950">
    <property type="protein sequence ID" value="CAG9294439.1"/>
    <property type="molecule type" value="Genomic_DNA"/>
</dbReference>
<dbReference type="Proteomes" id="UP000836788">
    <property type="component" value="Chromosome 9"/>
</dbReference>
<gene>
    <name evidence="1" type="ORF">PTTT1_LOCUS54681</name>
</gene>
<accession>A0A8J9TGW9</accession>
<protein>
    <submittedName>
        <fullName evidence="1">Uncharacterized protein</fullName>
    </submittedName>
</protein>
<organism evidence="1">
    <name type="scientific">Phaeodactylum tricornutum</name>
    <name type="common">Diatom</name>
    <dbReference type="NCBI Taxonomy" id="2850"/>
    <lineage>
        <taxon>Eukaryota</taxon>
        <taxon>Sar</taxon>
        <taxon>Stramenopiles</taxon>
        <taxon>Ochrophyta</taxon>
        <taxon>Bacillariophyta</taxon>
        <taxon>Bacillariophyceae</taxon>
        <taxon>Bacillariophycidae</taxon>
        <taxon>Naviculales</taxon>
        <taxon>Phaeodactylaceae</taxon>
        <taxon>Phaeodactylum</taxon>
    </lineage>
</organism>
<name>A0A8J9TGW9_PHATR</name>
<dbReference type="AlphaFoldDB" id="A0A8J9TGW9"/>
<sequence>MTAHIVRRQLAHRKLPMHYGLRPHHAPTAEQDKGRSRLWNQLGGIYPKTPPAKASAGSASHRNDVCSVLALKEARRIVTPLRLPDTHSATRGRIRFAETVTVVEIPDRHCYADDKDAIWNSCREIREMARRNRIEFAFEGHDIDNVVDDADFLVRNGFHVHPAHAASE</sequence>
<evidence type="ECO:0000313" key="1">
    <source>
        <dbReference type="EMBL" id="CAG9294439.1"/>
    </source>
</evidence>
<reference evidence="1" key="1">
    <citation type="submission" date="2022-02" db="EMBL/GenBank/DDBJ databases">
        <authorList>
            <person name="Giguere J D."/>
        </authorList>
    </citation>
    <scope>NUCLEOTIDE SEQUENCE</scope>
    <source>
        <strain evidence="1">CCAP 1055/1</strain>
    </source>
</reference>
<proteinExistence type="predicted"/>